<gene>
    <name evidence="1" type="ORF">IEQ34_022492</name>
</gene>
<evidence type="ECO:0000313" key="1">
    <source>
        <dbReference type="EMBL" id="KAH0448692.1"/>
    </source>
</evidence>
<name>A0AAV7FXV0_DENCH</name>
<keyword evidence="2" id="KW-1185">Reference proteome</keyword>
<sequence>MDFFVKNEIGYKIGELERMNDFRQSRIKLLQNVKNAEEACSAKLCAEKWNFDFAKNVLDDLQPPKCSRNLSIKKDMGAGSIVWMNNVNTMFKLEMLKLTYHLE</sequence>
<comment type="caution">
    <text evidence="1">The sequence shown here is derived from an EMBL/GenBank/DDBJ whole genome shotgun (WGS) entry which is preliminary data.</text>
</comment>
<organism evidence="1 2">
    <name type="scientific">Dendrobium chrysotoxum</name>
    <name type="common">Orchid</name>
    <dbReference type="NCBI Taxonomy" id="161865"/>
    <lineage>
        <taxon>Eukaryota</taxon>
        <taxon>Viridiplantae</taxon>
        <taxon>Streptophyta</taxon>
        <taxon>Embryophyta</taxon>
        <taxon>Tracheophyta</taxon>
        <taxon>Spermatophyta</taxon>
        <taxon>Magnoliopsida</taxon>
        <taxon>Liliopsida</taxon>
        <taxon>Asparagales</taxon>
        <taxon>Orchidaceae</taxon>
        <taxon>Epidendroideae</taxon>
        <taxon>Malaxideae</taxon>
        <taxon>Dendrobiinae</taxon>
        <taxon>Dendrobium</taxon>
    </lineage>
</organism>
<dbReference type="Proteomes" id="UP000775213">
    <property type="component" value="Unassembled WGS sequence"/>
</dbReference>
<dbReference type="EMBL" id="JAGFBR010000019">
    <property type="protein sequence ID" value="KAH0448692.1"/>
    <property type="molecule type" value="Genomic_DNA"/>
</dbReference>
<protein>
    <submittedName>
        <fullName evidence="1">Uncharacterized protein</fullName>
    </submittedName>
</protein>
<dbReference type="AlphaFoldDB" id="A0AAV7FXV0"/>
<proteinExistence type="predicted"/>
<accession>A0AAV7FXV0</accession>
<evidence type="ECO:0000313" key="2">
    <source>
        <dbReference type="Proteomes" id="UP000775213"/>
    </source>
</evidence>
<reference evidence="1 2" key="1">
    <citation type="journal article" date="2021" name="Hortic Res">
        <title>Chromosome-scale assembly of the Dendrobium chrysotoxum genome enhances the understanding of orchid evolution.</title>
        <authorList>
            <person name="Zhang Y."/>
            <person name="Zhang G.Q."/>
            <person name="Zhang D."/>
            <person name="Liu X.D."/>
            <person name="Xu X.Y."/>
            <person name="Sun W.H."/>
            <person name="Yu X."/>
            <person name="Zhu X."/>
            <person name="Wang Z.W."/>
            <person name="Zhao X."/>
            <person name="Zhong W.Y."/>
            <person name="Chen H."/>
            <person name="Yin W.L."/>
            <person name="Huang T."/>
            <person name="Niu S.C."/>
            <person name="Liu Z.J."/>
        </authorList>
    </citation>
    <scope>NUCLEOTIDE SEQUENCE [LARGE SCALE GENOMIC DNA]</scope>
    <source>
        <strain evidence="1">Lindl</strain>
    </source>
</reference>